<evidence type="ECO:0000256" key="1">
    <source>
        <dbReference type="SAM" id="MobiDB-lite"/>
    </source>
</evidence>
<reference evidence="2 3" key="1">
    <citation type="journal article" date="2014" name="Nat. Commun.">
        <title>Multiple recent horizontal transfers of a large genomic region in cheese making fungi.</title>
        <authorList>
            <person name="Cheeseman K."/>
            <person name="Ropars J."/>
            <person name="Renault P."/>
            <person name="Dupont J."/>
            <person name="Gouzy J."/>
            <person name="Branca A."/>
            <person name="Abraham A.L."/>
            <person name="Ceppi M."/>
            <person name="Conseiller E."/>
            <person name="Debuchy R."/>
            <person name="Malagnac F."/>
            <person name="Goarin A."/>
            <person name="Silar P."/>
            <person name="Lacoste S."/>
            <person name="Sallet E."/>
            <person name="Bensimon A."/>
            <person name="Giraud T."/>
            <person name="Brygoo Y."/>
        </authorList>
    </citation>
    <scope>NUCLEOTIDE SEQUENCE [LARGE SCALE GENOMIC DNA]</scope>
    <source>
        <strain evidence="3">FM 013</strain>
    </source>
</reference>
<accession>A0A0G4PTN0</accession>
<dbReference type="Proteomes" id="UP000053732">
    <property type="component" value="Unassembled WGS sequence"/>
</dbReference>
<keyword evidence="3" id="KW-1185">Reference proteome</keyword>
<dbReference type="STRING" id="1429867.A0A0G4PTN0"/>
<protein>
    <submittedName>
        <fullName evidence="2">Str. FM013</fullName>
    </submittedName>
</protein>
<name>A0A0G4PTN0_PENC3</name>
<sequence length="290" mass="33005">MGKLKSLSLRFGQEKREVLDEASRHTDFSELESLDLHSIIDDDIPRALASTYSFRGLQNLYVTIANSLSEGVVELMFESINPLTYLKIKSHLGPSIIEKILMRHGPTLQGLALLPGPYSHLSDGTPKGGCSTQVLRYAKLCPRLRNLLIETQRTAGSEDEIRLYEARGDPDPQVLNTASNLKRSYLVRRRVFDKQELPIIIEIDAASHLPLNSPNKPLRRPLWFEALPQVDFAFGTVGHTMYPLYSNWRSEWLMRPLQRLAVDLLTKRRKRTCEAGDSERETKQPRTIAQ</sequence>
<proteinExistence type="predicted"/>
<gene>
    <name evidence="2" type="ORF">PCAMFM013_S040g000004</name>
</gene>
<evidence type="ECO:0000313" key="3">
    <source>
        <dbReference type="Proteomes" id="UP000053732"/>
    </source>
</evidence>
<evidence type="ECO:0000313" key="2">
    <source>
        <dbReference type="EMBL" id="CRL29778.1"/>
    </source>
</evidence>
<dbReference type="Gene3D" id="3.80.10.10">
    <property type="entry name" value="Ribonuclease Inhibitor"/>
    <property type="match status" value="1"/>
</dbReference>
<feature type="compositionally biased region" description="Basic and acidic residues" evidence="1">
    <location>
        <begin position="272"/>
        <end position="284"/>
    </location>
</feature>
<dbReference type="AlphaFoldDB" id="A0A0G4PTN0"/>
<dbReference type="InterPro" id="IPR032675">
    <property type="entry name" value="LRR_dom_sf"/>
</dbReference>
<feature type="region of interest" description="Disordered" evidence="1">
    <location>
        <begin position="271"/>
        <end position="290"/>
    </location>
</feature>
<organism evidence="2 3">
    <name type="scientific">Penicillium camemberti (strain FM 013)</name>
    <dbReference type="NCBI Taxonomy" id="1429867"/>
    <lineage>
        <taxon>Eukaryota</taxon>
        <taxon>Fungi</taxon>
        <taxon>Dikarya</taxon>
        <taxon>Ascomycota</taxon>
        <taxon>Pezizomycotina</taxon>
        <taxon>Eurotiomycetes</taxon>
        <taxon>Eurotiomycetidae</taxon>
        <taxon>Eurotiales</taxon>
        <taxon>Aspergillaceae</taxon>
        <taxon>Penicillium</taxon>
    </lineage>
</organism>
<dbReference type="EMBL" id="HG793173">
    <property type="protein sequence ID" value="CRL29778.1"/>
    <property type="molecule type" value="Genomic_DNA"/>
</dbReference>